<dbReference type="Gene3D" id="3.30.460.10">
    <property type="entry name" value="Beta Polymerase, domain 2"/>
    <property type="match status" value="1"/>
</dbReference>
<protein>
    <recommendedName>
        <fullName evidence="3">Nucleotidyltransferase domain-containing protein</fullName>
    </recommendedName>
</protein>
<proteinExistence type="predicted"/>
<evidence type="ECO:0008006" key="3">
    <source>
        <dbReference type="Google" id="ProtNLM"/>
    </source>
</evidence>
<evidence type="ECO:0000313" key="2">
    <source>
        <dbReference type="Proteomes" id="UP000242497"/>
    </source>
</evidence>
<dbReference type="EMBL" id="FRAE01000031">
    <property type="protein sequence ID" value="SHK07281.1"/>
    <property type="molecule type" value="Genomic_DNA"/>
</dbReference>
<sequence length="228" mass="27411">MSIKETFEKEISKIKEDDNNVSILVVGSSKDLNFNNKINDIDLFVITKKGQRQIREIKYIQNIEFDINYFSMDLSNKLINDKKQFFIEGMSKGILIYDKDNVGKNYKKNAKIQYEKGPEKISFDEINNLRFILLDNIKRIKNIKDKNRQEVKFLSSLYLRDIIRAYFMVNKKWVPKDKKLFKLLNEADKNLYEMAQKLYEDYNSDILERMIYYIFKDIKNNDKIKIIY</sequence>
<reference evidence="2" key="1">
    <citation type="submission" date="2016-11" db="EMBL/GenBank/DDBJ databases">
        <authorList>
            <person name="Varghese N."/>
            <person name="Submissions S."/>
        </authorList>
    </citation>
    <scope>NUCLEOTIDE SEQUENCE [LARGE SCALE GENOMIC DNA]</scope>
    <source>
        <strain evidence="2">DSM 15518</strain>
    </source>
</reference>
<accession>A0A1M6PH56</accession>
<keyword evidence="2" id="KW-1185">Reference proteome</keyword>
<dbReference type="OrthoDB" id="1706482at2"/>
<dbReference type="Proteomes" id="UP000242497">
    <property type="component" value="Unassembled WGS sequence"/>
</dbReference>
<dbReference type="STRING" id="1123349.SAMN02744037_01563"/>
<name>A0A1M6PH56_9FIRM</name>
<dbReference type="AlphaFoldDB" id="A0A1M6PH56"/>
<dbReference type="RefSeq" id="WP_072888848.1">
    <property type="nucleotide sequence ID" value="NZ_FRAE01000031.1"/>
</dbReference>
<evidence type="ECO:0000313" key="1">
    <source>
        <dbReference type="EMBL" id="SHK07281.1"/>
    </source>
</evidence>
<gene>
    <name evidence="1" type="ORF">SAMN02744037_01563</name>
</gene>
<organism evidence="1 2">
    <name type="scientific">Tepidibacter formicigenes DSM 15518</name>
    <dbReference type="NCBI Taxonomy" id="1123349"/>
    <lineage>
        <taxon>Bacteria</taxon>
        <taxon>Bacillati</taxon>
        <taxon>Bacillota</taxon>
        <taxon>Clostridia</taxon>
        <taxon>Peptostreptococcales</taxon>
        <taxon>Peptostreptococcaceae</taxon>
        <taxon>Tepidibacter</taxon>
    </lineage>
</organism>
<dbReference type="InterPro" id="IPR043519">
    <property type="entry name" value="NT_sf"/>
</dbReference>